<evidence type="ECO:0000313" key="3">
    <source>
        <dbReference type="Proteomes" id="UP001162741"/>
    </source>
</evidence>
<dbReference type="Proteomes" id="UP001162741">
    <property type="component" value="Chromosome"/>
</dbReference>
<protein>
    <recommendedName>
        <fullName evidence="4">AhpC/TSA family protein</fullName>
    </recommendedName>
</protein>
<dbReference type="EMBL" id="CP107006">
    <property type="protein sequence ID" value="UYQ95267.1"/>
    <property type="molecule type" value="Genomic_DNA"/>
</dbReference>
<gene>
    <name evidence="2" type="ORF">MKQ68_09175</name>
</gene>
<evidence type="ECO:0008006" key="4">
    <source>
        <dbReference type="Google" id="ProtNLM"/>
    </source>
</evidence>
<accession>A0ABY6JAB2</accession>
<keyword evidence="1" id="KW-0472">Membrane</keyword>
<keyword evidence="3" id="KW-1185">Reference proteome</keyword>
<evidence type="ECO:0000313" key="2">
    <source>
        <dbReference type="EMBL" id="UYQ95267.1"/>
    </source>
</evidence>
<organism evidence="2 3">
    <name type="scientific">Chitinophaga horti</name>
    <dbReference type="NCBI Taxonomy" id="2920382"/>
    <lineage>
        <taxon>Bacteria</taxon>
        <taxon>Pseudomonadati</taxon>
        <taxon>Bacteroidota</taxon>
        <taxon>Chitinophagia</taxon>
        <taxon>Chitinophagales</taxon>
        <taxon>Chitinophagaceae</taxon>
        <taxon>Chitinophaga</taxon>
    </lineage>
</organism>
<feature type="transmembrane region" description="Helical" evidence="1">
    <location>
        <begin position="6"/>
        <end position="25"/>
    </location>
</feature>
<proteinExistence type="predicted"/>
<sequence>MKKYKWILLGGVNLLLFAGLIAYGAKKLASSDKVRQESVTTVKSAIGNLENVTKEIIRYSDLPFDTELAITTNENVLTRLSRVVNTADTTFILLYPGHNCSLCFQEDMNRVKALGKEIGMNRIVLLTTALTQKELFFFLKNHDIAFNGYVVTARGEHPLLANIDRPAFFMLTPGKLVASLFVPDPDFPGLSDAYLDMVRARYFHLNVKPQS</sequence>
<evidence type="ECO:0000256" key="1">
    <source>
        <dbReference type="SAM" id="Phobius"/>
    </source>
</evidence>
<dbReference type="RefSeq" id="WP_264283035.1">
    <property type="nucleotide sequence ID" value="NZ_CP107006.1"/>
</dbReference>
<reference evidence="2" key="1">
    <citation type="submission" date="2022-10" db="EMBL/GenBank/DDBJ databases">
        <title>Chitinophaga sp. nov., isolated from soil.</title>
        <authorList>
            <person name="Jeon C.O."/>
        </authorList>
    </citation>
    <scope>NUCLEOTIDE SEQUENCE</scope>
    <source>
        <strain evidence="2">R8</strain>
    </source>
</reference>
<name>A0ABY6JAB2_9BACT</name>
<keyword evidence="1" id="KW-0812">Transmembrane</keyword>
<keyword evidence="1" id="KW-1133">Transmembrane helix</keyword>